<comment type="caution">
    <text evidence="3">The sequence shown here is derived from an EMBL/GenBank/DDBJ whole genome shotgun (WGS) entry which is preliminary data.</text>
</comment>
<evidence type="ECO:0000256" key="1">
    <source>
        <dbReference type="SAM" id="MobiDB-lite"/>
    </source>
</evidence>
<protein>
    <recommendedName>
        <fullName evidence="5">Lipoprotein</fullName>
    </recommendedName>
</protein>
<keyword evidence="2" id="KW-0472">Membrane</keyword>
<accession>A0A1E5NHT3</accession>
<evidence type="ECO:0000313" key="4">
    <source>
        <dbReference type="Proteomes" id="UP000095247"/>
    </source>
</evidence>
<dbReference type="Proteomes" id="UP000095247">
    <property type="component" value="Unassembled WGS sequence"/>
</dbReference>
<reference evidence="3 4" key="1">
    <citation type="submission" date="2016-08" db="EMBL/GenBank/DDBJ databases">
        <title>Characterization and recognition of Brachyspira hampsonii sp. nov., a novel intestinal spirochete that is pathogenic to pigs.</title>
        <authorList>
            <person name="Mirajkar N."/>
            <person name="La T."/>
            <person name="Phillips N."/>
            <person name="Hampson D."/>
            <person name="Gebhart C."/>
        </authorList>
    </citation>
    <scope>NUCLEOTIDE SEQUENCE [LARGE SCALE GENOMIC DNA]</scope>
    <source>
        <strain evidence="3 4">P280/1</strain>
    </source>
</reference>
<feature type="compositionally biased region" description="Basic and acidic residues" evidence="1">
    <location>
        <begin position="44"/>
        <end position="58"/>
    </location>
</feature>
<dbReference type="AlphaFoldDB" id="A0A1E5NHT3"/>
<dbReference type="PROSITE" id="PS51257">
    <property type="entry name" value="PROKAR_LIPOPROTEIN"/>
    <property type="match status" value="1"/>
</dbReference>
<organism evidence="3 4">
    <name type="scientific">Brachyspira hampsonii</name>
    <dbReference type="NCBI Taxonomy" id="1287055"/>
    <lineage>
        <taxon>Bacteria</taxon>
        <taxon>Pseudomonadati</taxon>
        <taxon>Spirochaetota</taxon>
        <taxon>Spirochaetia</taxon>
        <taxon>Brachyspirales</taxon>
        <taxon>Brachyspiraceae</taxon>
        <taxon>Brachyspira</taxon>
    </lineage>
</organism>
<feature type="transmembrane region" description="Helical" evidence="2">
    <location>
        <begin position="6"/>
        <end position="24"/>
    </location>
</feature>
<keyword evidence="2" id="KW-0812">Transmembrane</keyword>
<proteinExistence type="predicted"/>
<keyword evidence="2" id="KW-1133">Transmembrane helix</keyword>
<evidence type="ECO:0000256" key="2">
    <source>
        <dbReference type="SAM" id="Phobius"/>
    </source>
</evidence>
<name>A0A1E5NHT3_9SPIR</name>
<dbReference type="RefSeq" id="WP_069725201.1">
    <property type="nucleotide sequence ID" value="NZ_MDCO01000001.1"/>
</dbReference>
<dbReference type="EMBL" id="MDCO01000001">
    <property type="protein sequence ID" value="OEJ15721.1"/>
    <property type="molecule type" value="Genomic_DNA"/>
</dbReference>
<evidence type="ECO:0008006" key="5">
    <source>
        <dbReference type="Google" id="ProtNLM"/>
    </source>
</evidence>
<sequence length="188" mass="21704">MKKSYLLFLIIISVFMMSCGGHFFNPRYYYNKKDSGITEAPDTTPDKLPDEVEPDKDPFNINNGDWNSPDYGDYNADKFKTWLFKVSFQGDKLPIYKFFDDTKGRVWSSGVKDWNQVSAEYYKAENGENISGTGMPFPSEVSITDMYIYRYVGNNPLYDSSAYLDGRLDRFNFYAIDGYATSSVHLQQ</sequence>
<evidence type="ECO:0000313" key="3">
    <source>
        <dbReference type="EMBL" id="OEJ15721.1"/>
    </source>
</evidence>
<gene>
    <name evidence="3" type="ORF">BFL38_09645</name>
</gene>
<feature type="region of interest" description="Disordered" evidence="1">
    <location>
        <begin position="40"/>
        <end position="60"/>
    </location>
</feature>